<protein>
    <submittedName>
        <fullName evidence="1">Uncharacterized protein</fullName>
    </submittedName>
</protein>
<proteinExistence type="predicted"/>
<keyword evidence="2" id="KW-1185">Reference proteome</keyword>
<dbReference type="RefSeq" id="WP_345197285.1">
    <property type="nucleotide sequence ID" value="NZ_BAABFL010000432.1"/>
</dbReference>
<organism evidence="1 2">
    <name type="scientific">Kistimonas scapharcae</name>
    <dbReference type="NCBI Taxonomy" id="1036133"/>
    <lineage>
        <taxon>Bacteria</taxon>
        <taxon>Pseudomonadati</taxon>
        <taxon>Pseudomonadota</taxon>
        <taxon>Gammaproteobacteria</taxon>
        <taxon>Oceanospirillales</taxon>
        <taxon>Endozoicomonadaceae</taxon>
        <taxon>Kistimonas</taxon>
    </lineage>
</organism>
<reference evidence="2" key="1">
    <citation type="journal article" date="2019" name="Int. J. Syst. Evol. Microbiol.">
        <title>The Global Catalogue of Microorganisms (GCM) 10K type strain sequencing project: providing services to taxonomists for standard genome sequencing and annotation.</title>
        <authorList>
            <consortium name="The Broad Institute Genomics Platform"/>
            <consortium name="The Broad Institute Genome Sequencing Center for Infectious Disease"/>
            <person name="Wu L."/>
            <person name="Ma J."/>
        </authorList>
    </citation>
    <scope>NUCLEOTIDE SEQUENCE [LARGE SCALE GENOMIC DNA]</scope>
    <source>
        <strain evidence="2">JCM 17805</strain>
    </source>
</reference>
<dbReference type="EMBL" id="BAABFL010000432">
    <property type="protein sequence ID" value="GAA4650992.1"/>
    <property type="molecule type" value="Genomic_DNA"/>
</dbReference>
<gene>
    <name evidence="1" type="ORF">GCM10023116_32750</name>
</gene>
<evidence type="ECO:0000313" key="1">
    <source>
        <dbReference type="EMBL" id="GAA4650992.1"/>
    </source>
</evidence>
<comment type="caution">
    <text evidence="1">The sequence shown here is derived from an EMBL/GenBank/DDBJ whole genome shotgun (WGS) entry which is preliminary data.</text>
</comment>
<sequence length="80" mass="9244">MEIRYIITRGKKAGTVCEPHKTQAGKFVVSKTRFQEDYIYVDTYEEILDHLKKGFKVRVSDVNTKRSPSLVAYDSLTITE</sequence>
<name>A0ABP8V5D3_9GAMM</name>
<accession>A0ABP8V5D3</accession>
<dbReference type="Proteomes" id="UP001500604">
    <property type="component" value="Unassembled WGS sequence"/>
</dbReference>
<evidence type="ECO:0000313" key="2">
    <source>
        <dbReference type="Proteomes" id="UP001500604"/>
    </source>
</evidence>